<dbReference type="Proteomes" id="UP000187203">
    <property type="component" value="Unassembled WGS sequence"/>
</dbReference>
<dbReference type="AlphaFoldDB" id="A0A1R3K6A3"/>
<comment type="caution">
    <text evidence="1">The sequence shown here is derived from an EMBL/GenBank/DDBJ whole genome shotgun (WGS) entry which is preliminary data.</text>
</comment>
<evidence type="ECO:0000313" key="2">
    <source>
        <dbReference type="Proteomes" id="UP000187203"/>
    </source>
</evidence>
<sequence>MAIEARNDSKVYHEISIETRVCCQKGDLLAGSPQVTKLLDNGVKFIHSANDGLRIDN</sequence>
<gene>
    <name evidence="1" type="ORF">COLO4_10960</name>
</gene>
<accession>A0A1R3K6A3</accession>
<organism evidence="1 2">
    <name type="scientific">Corchorus olitorius</name>
    <dbReference type="NCBI Taxonomy" id="93759"/>
    <lineage>
        <taxon>Eukaryota</taxon>
        <taxon>Viridiplantae</taxon>
        <taxon>Streptophyta</taxon>
        <taxon>Embryophyta</taxon>
        <taxon>Tracheophyta</taxon>
        <taxon>Spermatophyta</taxon>
        <taxon>Magnoliopsida</taxon>
        <taxon>eudicotyledons</taxon>
        <taxon>Gunneridae</taxon>
        <taxon>Pentapetalae</taxon>
        <taxon>rosids</taxon>
        <taxon>malvids</taxon>
        <taxon>Malvales</taxon>
        <taxon>Malvaceae</taxon>
        <taxon>Grewioideae</taxon>
        <taxon>Apeibeae</taxon>
        <taxon>Corchorus</taxon>
    </lineage>
</organism>
<evidence type="ECO:0000313" key="1">
    <source>
        <dbReference type="EMBL" id="OMP02622.1"/>
    </source>
</evidence>
<protein>
    <submittedName>
        <fullName evidence="1">Glucan endo-1,3-beta-glucosidase</fullName>
    </submittedName>
</protein>
<keyword evidence="2" id="KW-1185">Reference proteome</keyword>
<name>A0A1R3K6A3_9ROSI</name>
<dbReference type="EMBL" id="AWUE01014607">
    <property type="protein sequence ID" value="OMP02622.1"/>
    <property type="molecule type" value="Genomic_DNA"/>
</dbReference>
<proteinExistence type="predicted"/>
<reference evidence="2" key="1">
    <citation type="submission" date="2013-09" db="EMBL/GenBank/DDBJ databases">
        <title>Corchorus olitorius genome sequencing.</title>
        <authorList>
            <person name="Alam M."/>
            <person name="Haque M.S."/>
            <person name="Islam M.S."/>
            <person name="Emdad E.M."/>
            <person name="Islam M.M."/>
            <person name="Ahmed B."/>
            <person name="Halim A."/>
            <person name="Hossen Q.M.M."/>
            <person name="Hossain M.Z."/>
            <person name="Ahmed R."/>
            <person name="Khan M.M."/>
            <person name="Islam R."/>
            <person name="Rashid M.M."/>
            <person name="Khan S.A."/>
            <person name="Rahman M.S."/>
            <person name="Alam M."/>
            <person name="Yahiya A.S."/>
            <person name="Khan M.S."/>
            <person name="Azam M.S."/>
            <person name="Haque T."/>
            <person name="Lashkar M.Z.H."/>
            <person name="Akhand A.I."/>
            <person name="Morshed G."/>
            <person name="Roy S."/>
            <person name="Uddin K.S."/>
            <person name="Rabeya T."/>
            <person name="Hossain A.S."/>
            <person name="Chowdhury A."/>
            <person name="Snigdha A.R."/>
            <person name="Mortoza M.S."/>
            <person name="Matin S.A."/>
            <person name="Hoque S.M.E."/>
            <person name="Islam M.K."/>
            <person name="Roy D.K."/>
            <person name="Haider R."/>
            <person name="Moosa M.M."/>
            <person name="Elias S.M."/>
            <person name="Hasan A.M."/>
            <person name="Jahan S."/>
            <person name="Shafiuddin M."/>
            <person name="Mahmood N."/>
            <person name="Shommy N.S."/>
        </authorList>
    </citation>
    <scope>NUCLEOTIDE SEQUENCE [LARGE SCALE GENOMIC DNA]</scope>
    <source>
        <strain evidence="2">cv. O-4</strain>
    </source>
</reference>